<feature type="compositionally biased region" description="Low complexity" evidence="1">
    <location>
        <begin position="94"/>
        <end position="109"/>
    </location>
</feature>
<evidence type="ECO:0000256" key="1">
    <source>
        <dbReference type="SAM" id="MobiDB-lite"/>
    </source>
</evidence>
<gene>
    <name evidence="2" type="ORF">NPIL_438011</name>
</gene>
<reference evidence="2" key="1">
    <citation type="submission" date="2020-08" db="EMBL/GenBank/DDBJ databases">
        <title>Multicomponent nature underlies the extraordinary mechanical properties of spider dragline silk.</title>
        <authorList>
            <person name="Kono N."/>
            <person name="Nakamura H."/>
            <person name="Mori M."/>
            <person name="Yoshida Y."/>
            <person name="Ohtoshi R."/>
            <person name="Malay A.D."/>
            <person name="Moran D.A.P."/>
            <person name="Tomita M."/>
            <person name="Numata K."/>
            <person name="Arakawa K."/>
        </authorList>
    </citation>
    <scope>NUCLEOTIDE SEQUENCE</scope>
</reference>
<protein>
    <submittedName>
        <fullName evidence="2">Uncharacterized protein</fullName>
    </submittedName>
</protein>
<accession>A0A8X6P4Y9</accession>
<feature type="region of interest" description="Disordered" evidence="1">
    <location>
        <begin position="86"/>
        <end position="111"/>
    </location>
</feature>
<evidence type="ECO:0000313" key="3">
    <source>
        <dbReference type="Proteomes" id="UP000887013"/>
    </source>
</evidence>
<dbReference type="Proteomes" id="UP000887013">
    <property type="component" value="Unassembled WGS sequence"/>
</dbReference>
<keyword evidence="3" id="KW-1185">Reference proteome</keyword>
<comment type="caution">
    <text evidence="2">The sequence shown here is derived from an EMBL/GenBank/DDBJ whole genome shotgun (WGS) entry which is preliminary data.</text>
</comment>
<name>A0A8X6P4Y9_NEPPI</name>
<dbReference type="EMBL" id="BMAW01065475">
    <property type="protein sequence ID" value="GFT50644.1"/>
    <property type="molecule type" value="Genomic_DNA"/>
</dbReference>
<evidence type="ECO:0000313" key="2">
    <source>
        <dbReference type="EMBL" id="GFT50644.1"/>
    </source>
</evidence>
<proteinExistence type="predicted"/>
<organism evidence="2 3">
    <name type="scientific">Nephila pilipes</name>
    <name type="common">Giant wood spider</name>
    <name type="synonym">Nephila maculata</name>
    <dbReference type="NCBI Taxonomy" id="299642"/>
    <lineage>
        <taxon>Eukaryota</taxon>
        <taxon>Metazoa</taxon>
        <taxon>Ecdysozoa</taxon>
        <taxon>Arthropoda</taxon>
        <taxon>Chelicerata</taxon>
        <taxon>Arachnida</taxon>
        <taxon>Araneae</taxon>
        <taxon>Araneomorphae</taxon>
        <taxon>Entelegynae</taxon>
        <taxon>Araneoidea</taxon>
        <taxon>Nephilidae</taxon>
        <taxon>Nephila</taxon>
    </lineage>
</organism>
<sequence length="161" mass="18365">MVDLSDSAQACTSHSTPLDHCRTLQSHVEEYAHTLKGTSEVEGQIRHAQLFPFLHGANDLENLQQELQKWKRRIQRRAQLDGIIAEATEPRGENNLNTQPTTQNNNQQNESDNFSMFDAIKELKSLLMLFPNLKGAYHQMSKTTDKIDKLNIFIEAICSEI</sequence>
<dbReference type="AlphaFoldDB" id="A0A8X6P4Y9"/>